<reference evidence="2" key="1">
    <citation type="submission" date="2016-10" db="EMBL/GenBank/DDBJ databases">
        <authorList>
            <person name="Varghese N."/>
            <person name="Submissions S."/>
        </authorList>
    </citation>
    <scope>NUCLEOTIDE SEQUENCE [LARGE SCALE GENOMIC DNA]</scope>
    <source>
        <strain evidence="2">CGMCC 4.2126</strain>
    </source>
</reference>
<dbReference type="AlphaFoldDB" id="A0A1I4AH96"/>
<evidence type="ECO:0000313" key="1">
    <source>
        <dbReference type="EMBL" id="SFK55387.1"/>
    </source>
</evidence>
<organism evidence="1 2">
    <name type="scientific">Streptosporangium canum</name>
    <dbReference type="NCBI Taxonomy" id="324952"/>
    <lineage>
        <taxon>Bacteria</taxon>
        <taxon>Bacillati</taxon>
        <taxon>Actinomycetota</taxon>
        <taxon>Actinomycetes</taxon>
        <taxon>Streptosporangiales</taxon>
        <taxon>Streptosporangiaceae</taxon>
        <taxon>Streptosporangium</taxon>
    </lineage>
</organism>
<sequence>MREAPGERSELSGDVAGTLYAIRERLEETVDEFINLTHRPSGRIGPGFGARNRRISWAVWGWR</sequence>
<dbReference type="RefSeq" id="WP_093890443.1">
    <property type="nucleotide sequence ID" value="NZ_FOQY01000028.1"/>
</dbReference>
<evidence type="ECO:0000313" key="2">
    <source>
        <dbReference type="Proteomes" id="UP000199111"/>
    </source>
</evidence>
<keyword evidence="2" id="KW-1185">Reference proteome</keyword>
<proteinExistence type="predicted"/>
<dbReference type="GeneID" id="96301842"/>
<protein>
    <submittedName>
        <fullName evidence="1">Uncharacterized protein</fullName>
    </submittedName>
</protein>
<name>A0A1I4AH96_9ACTN</name>
<gene>
    <name evidence="1" type="ORF">SAMN05216275_12848</name>
</gene>
<dbReference type="Proteomes" id="UP000199111">
    <property type="component" value="Unassembled WGS sequence"/>
</dbReference>
<dbReference type="EMBL" id="FOQY01000028">
    <property type="protein sequence ID" value="SFK55387.1"/>
    <property type="molecule type" value="Genomic_DNA"/>
</dbReference>
<accession>A0A1I4AH96</accession>